<accession>K8WS14</accession>
<dbReference type="STRING" id="1141662.OOA_12510"/>
<keyword evidence="4" id="KW-0574">Periplasm</keyword>
<dbReference type="PRINTS" id="PR00969">
    <property type="entry name" value="CHAPERONPILI"/>
</dbReference>
<dbReference type="InterPro" id="IPR016148">
    <property type="entry name" value="Pili_assmbl_chaperone_C"/>
</dbReference>
<evidence type="ECO:0000259" key="6">
    <source>
        <dbReference type="Pfam" id="PF00345"/>
    </source>
</evidence>
<dbReference type="AlphaFoldDB" id="K8WS14"/>
<dbReference type="InterPro" id="IPR016147">
    <property type="entry name" value="Pili_assmbl_chaperone_N"/>
</dbReference>
<dbReference type="OrthoDB" id="9131059at2"/>
<dbReference type="Gene3D" id="2.60.40.10">
    <property type="entry name" value="Immunoglobulins"/>
    <property type="match status" value="2"/>
</dbReference>
<dbReference type="PANTHER" id="PTHR30251">
    <property type="entry name" value="PILUS ASSEMBLY CHAPERONE"/>
    <property type="match status" value="1"/>
</dbReference>
<dbReference type="eggNOG" id="COG3121">
    <property type="taxonomic scope" value="Bacteria"/>
</dbReference>
<evidence type="ECO:0000313" key="8">
    <source>
        <dbReference type="EMBL" id="EKT60237.1"/>
    </source>
</evidence>
<keyword evidence="5" id="KW-0143">Chaperone</keyword>
<keyword evidence="9" id="KW-1185">Reference proteome</keyword>
<evidence type="ECO:0000259" key="7">
    <source>
        <dbReference type="Pfam" id="PF02753"/>
    </source>
</evidence>
<dbReference type="SUPFAM" id="SSF49354">
    <property type="entry name" value="PapD-like"/>
    <property type="match status" value="1"/>
</dbReference>
<feature type="domain" description="Pili assembly chaperone N-terminal" evidence="6">
    <location>
        <begin position="24"/>
        <end position="144"/>
    </location>
</feature>
<reference evidence="8 9" key="1">
    <citation type="journal article" date="2012" name="BMC Genomics">
        <title>Comparative genomics of bacteria in the genus Providencia isolated from wild Drosophila melanogaster.</title>
        <authorList>
            <person name="Galac M.R."/>
            <person name="Lazzaro B.P."/>
        </authorList>
    </citation>
    <scope>NUCLEOTIDE SEQUENCE [LARGE SCALE GENOMIC DNA]</scope>
    <source>
        <strain evidence="8 9">DSM 19968</strain>
    </source>
</reference>
<proteinExistence type="inferred from homology"/>
<dbReference type="InterPro" id="IPR036316">
    <property type="entry name" value="Pili_assmbl_chap_C_dom_sf"/>
</dbReference>
<gene>
    <name evidence="8" type="ORF">OOA_12510</name>
</gene>
<evidence type="ECO:0000256" key="5">
    <source>
        <dbReference type="ARBA" id="ARBA00023186"/>
    </source>
</evidence>
<dbReference type="RefSeq" id="WP_008912496.1">
    <property type="nucleotide sequence ID" value="NZ_KB233223.1"/>
</dbReference>
<evidence type="ECO:0000256" key="2">
    <source>
        <dbReference type="ARBA" id="ARBA00007399"/>
    </source>
</evidence>
<comment type="subcellular location">
    <subcellularLocation>
        <location evidence="1">Periplasm</location>
    </subcellularLocation>
</comment>
<evidence type="ECO:0000256" key="4">
    <source>
        <dbReference type="ARBA" id="ARBA00022764"/>
    </source>
</evidence>
<comment type="similarity">
    <text evidence="2">Belongs to the periplasmic pilus chaperone family.</text>
</comment>
<dbReference type="GO" id="GO:0071555">
    <property type="term" value="P:cell wall organization"/>
    <property type="evidence" value="ECO:0007669"/>
    <property type="project" value="InterPro"/>
</dbReference>
<protein>
    <submittedName>
        <fullName evidence="8">Pili assembly chaperone</fullName>
    </submittedName>
</protein>
<keyword evidence="3" id="KW-0732">Signal</keyword>
<dbReference type="SUPFAM" id="SSF49584">
    <property type="entry name" value="Periplasmic chaperone C-domain"/>
    <property type="match status" value="1"/>
</dbReference>
<dbReference type="GO" id="GO:0030288">
    <property type="term" value="C:outer membrane-bounded periplasmic space"/>
    <property type="evidence" value="ECO:0007669"/>
    <property type="project" value="InterPro"/>
</dbReference>
<evidence type="ECO:0000256" key="3">
    <source>
        <dbReference type="ARBA" id="ARBA00022729"/>
    </source>
</evidence>
<dbReference type="Pfam" id="PF02753">
    <property type="entry name" value="PapD_C"/>
    <property type="match status" value="1"/>
</dbReference>
<dbReference type="Pfam" id="PF00345">
    <property type="entry name" value="PapD_N"/>
    <property type="match status" value="1"/>
</dbReference>
<dbReference type="InterPro" id="IPR008962">
    <property type="entry name" value="PapD-like_sf"/>
</dbReference>
<dbReference type="HOGENOM" id="CLU_070768_0_2_6"/>
<feature type="domain" description="Pili assembly chaperone C-terminal" evidence="7">
    <location>
        <begin position="166"/>
        <end position="233"/>
    </location>
</feature>
<organism evidence="8 9">
    <name type="scientific">Providencia burhodogranariea DSM 19968</name>
    <dbReference type="NCBI Taxonomy" id="1141662"/>
    <lineage>
        <taxon>Bacteria</taxon>
        <taxon>Pseudomonadati</taxon>
        <taxon>Pseudomonadota</taxon>
        <taxon>Gammaproteobacteria</taxon>
        <taxon>Enterobacterales</taxon>
        <taxon>Morganellaceae</taxon>
        <taxon>Providencia</taxon>
    </lineage>
</organism>
<name>K8WS14_9GAMM</name>
<dbReference type="InterPro" id="IPR050643">
    <property type="entry name" value="Periplasmic_pilus_chap"/>
</dbReference>
<dbReference type="EMBL" id="AKKL01000034">
    <property type="protein sequence ID" value="EKT60237.1"/>
    <property type="molecule type" value="Genomic_DNA"/>
</dbReference>
<dbReference type="PANTHER" id="PTHR30251:SF25">
    <property type="entry name" value="FIMBRIAE CHAPARONE"/>
    <property type="match status" value="1"/>
</dbReference>
<evidence type="ECO:0000256" key="1">
    <source>
        <dbReference type="ARBA" id="ARBA00004418"/>
    </source>
</evidence>
<evidence type="ECO:0000313" key="9">
    <source>
        <dbReference type="Proteomes" id="UP000009336"/>
    </source>
</evidence>
<comment type="caution">
    <text evidence="8">The sequence shown here is derived from an EMBL/GenBank/DDBJ whole genome shotgun (WGS) entry which is preliminary data.</text>
</comment>
<dbReference type="Proteomes" id="UP000009336">
    <property type="component" value="Unassembled WGS sequence"/>
</dbReference>
<sequence>MNKKIYFFIFFIWIGWINNAFSSVTLLGNRVIYPAHAQDKTLEFTNNDNTPALVQIWTDVNDPKSSPENKGPFIAIPSIFTIDAKSKQLVKIAYNSEANPDDRESVFYLNYLSIPSVSKQDATKNKLMIIVTNRVKIFYRPKNLSIQQSDVINNIKFERVGNTLKVSNPTPYYATVTTAKISNSNKKHNINIDSSQLDMISPFGEIYWPIPSNYNQGLIKLNFGLINDYGTETKREITIM</sequence>
<dbReference type="InterPro" id="IPR013783">
    <property type="entry name" value="Ig-like_fold"/>
</dbReference>
<dbReference type="InterPro" id="IPR001829">
    <property type="entry name" value="Pili_assmbl_chaperone_bac"/>
</dbReference>
<dbReference type="PATRIC" id="fig|1141662.3.peg.2539"/>